<dbReference type="Proteomes" id="UP001404104">
    <property type="component" value="Unassembled WGS sequence"/>
</dbReference>
<dbReference type="Pfam" id="PF01850">
    <property type="entry name" value="PIN"/>
    <property type="match status" value="1"/>
</dbReference>
<evidence type="ECO:0000313" key="3">
    <source>
        <dbReference type="Proteomes" id="UP001404104"/>
    </source>
</evidence>
<feature type="domain" description="PIN" evidence="1">
    <location>
        <begin position="4"/>
        <end position="121"/>
    </location>
</feature>
<organism evidence="2 3">
    <name type="scientific">Sphingomonas qilianensis</name>
    <dbReference type="NCBI Taxonomy" id="1736690"/>
    <lineage>
        <taxon>Bacteria</taxon>
        <taxon>Pseudomonadati</taxon>
        <taxon>Pseudomonadota</taxon>
        <taxon>Alphaproteobacteria</taxon>
        <taxon>Sphingomonadales</taxon>
        <taxon>Sphingomonadaceae</taxon>
        <taxon>Sphingomonas</taxon>
    </lineage>
</organism>
<dbReference type="RefSeq" id="WP_345864659.1">
    <property type="nucleotide sequence ID" value="NZ_JBDIMF010000004.1"/>
</dbReference>
<dbReference type="InterPro" id="IPR029060">
    <property type="entry name" value="PIN-like_dom_sf"/>
</dbReference>
<gene>
    <name evidence="2" type="ORF">ABC969_10270</name>
</gene>
<name>A0ABU9XTN0_9SPHN</name>
<dbReference type="EMBL" id="JBDIMF010000004">
    <property type="protein sequence ID" value="MEN2786803.1"/>
    <property type="molecule type" value="Genomic_DNA"/>
</dbReference>
<dbReference type="InterPro" id="IPR052919">
    <property type="entry name" value="TA_system_RNase"/>
</dbReference>
<dbReference type="Gene3D" id="3.40.50.1010">
    <property type="entry name" value="5'-nuclease"/>
    <property type="match status" value="1"/>
</dbReference>
<comment type="caution">
    <text evidence="2">The sequence shown here is derived from an EMBL/GenBank/DDBJ whole genome shotgun (WGS) entry which is preliminary data.</text>
</comment>
<keyword evidence="3" id="KW-1185">Reference proteome</keyword>
<proteinExistence type="predicted"/>
<dbReference type="InterPro" id="IPR002716">
    <property type="entry name" value="PIN_dom"/>
</dbReference>
<dbReference type="PANTHER" id="PTHR36173:SF1">
    <property type="entry name" value="RIBONUCLEASE VAPC22"/>
    <property type="match status" value="1"/>
</dbReference>
<evidence type="ECO:0000313" key="2">
    <source>
        <dbReference type="EMBL" id="MEN2786803.1"/>
    </source>
</evidence>
<dbReference type="PANTHER" id="PTHR36173">
    <property type="entry name" value="RIBONUCLEASE VAPC16-RELATED"/>
    <property type="match status" value="1"/>
</dbReference>
<reference evidence="2 3" key="1">
    <citation type="submission" date="2024-05" db="EMBL/GenBank/DDBJ databases">
        <authorList>
            <person name="Liu Q."/>
            <person name="Xin Y.-H."/>
        </authorList>
    </citation>
    <scope>NUCLEOTIDE SEQUENCE [LARGE SCALE GENOMIC DNA]</scope>
    <source>
        <strain evidence="2 3">CGMCC 1.15349</strain>
    </source>
</reference>
<sequence>MRLLIDTHFLSWLVLAPKKIGRGEMALMSRSDLLVSAASILELRIKQEKFARSPHRLRDLLDPAEALDYVGSYGLELLALSGDVCATALNTPMSHSDPFDELLLIHAQYLGVKLLTRDTKLLDHPLAISA</sequence>
<dbReference type="SUPFAM" id="SSF88723">
    <property type="entry name" value="PIN domain-like"/>
    <property type="match status" value="1"/>
</dbReference>
<accession>A0ABU9XTN0</accession>
<evidence type="ECO:0000259" key="1">
    <source>
        <dbReference type="Pfam" id="PF01850"/>
    </source>
</evidence>
<protein>
    <submittedName>
        <fullName evidence="2">PIN domain-containing protein</fullName>
    </submittedName>
</protein>